<feature type="compositionally biased region" description="Polar residues" evidence="5">
    <location>
        <begin position="189"/>
        <end position="201"/>
    </location>
</feature>
<evidence type="ECO:0000256" key="2">
    <source>
        <dbReference type="ARBA" id="ARBA00038225"/>
    </source>
</evidence>
<dbReference type="STRING" id="7719.ENSCINP00000030833"/>
<name>H2XMF0_CIOIN</name>
<reference evidence="7" key="3">
    <citation type="submission" date="2025-08" db="UniProtKB">
        <authorList>
            <consortium name="Ensembl"/>
        </authorList>
    </citation>
    <scope>IDENTIFICATION</scope>
</reference>
<dbReference type="Pfam" id="PF00472">
    <property type="entry name" value="RF-1"/>
    <property type="match status" value="1"/>
</dbReference>
<dbReference type="FunFam" id="3.30.160.20:FF:000046">
    <property type="entry name" value="Peptidyl-tRNA hydrolase ICT1"/>
    <property type="match status" value="1"/>
</dbReference>
<evidence type="ECO:0000313" key="7">
    <source>
        <dbReference type="Ensembl" id="ENSCINP00000030833.1"/>
    </source>
</evidence>
<sequence>MTSLLRNILFTSNICSQCIARNIAYKSIYHTVNLYPESVGSFSSYQHSEDKSHNTTDKFVGPVLRGNVKVEFSKSSKPGGQHVNTTLSKALVRFNLMKAEWIPFEVRKIMAEKYQNKITRTGDLIVWDEESRYQMRNLQSCLAKVEEMIMEAQKPPDTSKEDRIAELYNMDSIHAAHKKRLQKKRKSSFTKSMRNTGNFDA</sequence>
<dbReference type="KEGG" id="cin:100176514"/>
<dbReference type="AlphaFoldDB" id="H2XMF0"/>
<dbReference type="InParanoid" id="H2XMF0"/>
<dbReference type="HOGENOM" id="CLU_089470_6_1_1"/>
<dbReference type="PANTHER" id="PTHR11075">
    <property type="entry name" value="PEPTIDE CHAIN RELEASE FACTOR"/>
    <property type="match status" value="1"/>
</dbReference>
<gene>
    <name evidence="7" type="primary">LOC100176514</name>
</gene>
<reference evidence="7" key="2">
    <citation type="journal article" date="2008" name="Genome Biol.">
        <title>Improved genome assembly and evidence-based global gene model set for the chordate Ciona intestinalis: new insight into intron and operon populations.</title>
        <authorList>
            <person name="Satou Y."/>
            <person name="Mineta K."/>
            <person name="Ogasawara M."/>
            <person name="Sasakura Y."/>
            <person name="Shoguchi E."/>
            <person name="Ueno K."/>
            <person name="Yamada L."/>
            <person name="Matsumoto J."/>
            <person name="Wasserscheid J."/>
            <person name="Dewar K."/>
            <person name="Wiley G.B."/>
            <person name="Macmil S.L."/>
            <person name="Roe B.A."/>
            <person name="Zeller R.W."/>
            <person name="Hastings K.E."/>
            <person name="Lemaire P."/>
            <person name="Lindquist E."/>
            <person name="Endo T."/>
            <person name="Hotta K."/>
            <person name="Inaba K."/>
        </authorList>
    </citation>
    <scope>NUCLEOTIDE SEQUENCE [LARGE SCALE GENOMIC DNA]</scope>
    <source>
        <strain evidence="7">wild type</strain>
    </source>
</reference>
<dbReference type="EC" id="3.1.1.29" evidence="1"/>
<feature type="region of interest" description="Disordered" evidence="5">
    <location>
        <begin position="177"/>
        <end position="201"/>
    </location>
</feature>
<dbReference type="RefSeq" id="XP_002130787.1">
    <property type="nucleotide sequence ID" value="XM_002130751.5"/>
</dbReference>
<dbReference type="InterPro" id="IPR052104">
    <property type="entry name" value="Mito_Release_Factor_mL62"/>
</dbReference>
<dbReference type="FunCoup" id="H2XMF0">
    <property type="interactions" value="582"/>
</dbReference>
<dbReference type="Proteomes" id="UP000008144">
    <property type="component" value="Chromosome 11"/>
</dbReference>
<organism evidence="7 8">
    <name type="scientific">Ciona intestinalis</name>
    <name type="common">Transparent sea squirt</name>
    <name type="synonym">Ascidia intestinalis</name>
    <dbReference type="NCBI Taxonomy" id="7719"/>
    <lineage>
        <taxon>Eukaryota</taxon>
        <taxon>Metazoa</taxon>
        <taxon>Chordata</taxon>
        <taxon>Tunicata</taxon>
        <taxon>Ascidiacea</taxon>
        <taxon>Phlebobranchia</taxon>
        <taxon>Cionidae</taxon>
        <taxon>Ciona</taxon>
    </lineage>
</organism>
<keyword evidence="8" id="KW-1185">Reference proteome</keyword>
<dbReference type="InterPro" id="IPR000352">
    <property type="entry name" value="Pep_chain_release_fac_I"/>
</dbReference>
<accession>H2XMF0</accession>
<dbReference type="OrthoDB" id="270639at2759"/>
<dbReference type="GO" id="GO:0004045">
    <property type="term" value="F:peptidyl-tRNA hydrolase activity"/>
    <property type="evidence" value="ECO:0000318"/>
    <property type="project" value="GO_Central"/>
</dbReference>
<evidence type="ECO:0000259" key="6">
    <source>
        <dbReference type="Pfam" id="PF00472"/>
    </source>
</evidence>
<accession>A0A1W2WH18</accession>
<dbReference type="OMA" id="WYNSFDA"/>
<comment type="similarity">
    <text evidence="2">Belongs to the prokaryotic/mitochondrial release factor family. Mitochondrion-specific ribosomal protein mL62 subfamily.</text>
</comment>
<protein>
    <recommendedName>
        <fullName evidence="3">Large ribosomal subunit protein mL62</fullName>
        <ecNumber evidence="1">3.1.1.29</ecNumber>
    </recommendedName>
    <alternativeName>
        <fullName evidence="4">Peptidyl-tRNA hydrolase ICT1, mitochondrial</fullName>
    </alternativeName>
</protein>
<dbReference type="Ensembl" id="ENSCINT00000034995.1">
    <property type="protein sequence ID" value="ENSCINP00000030833.1"/>
    <property type="gene ID" value="ENSCING00000022971.1"/>
</dbReference>
<evidence type="ECO:0000256" key="4">
    <source>
        <dbReference type="ARBA" id="ARBA00041531"/>
    </source>
</evidence>
<dbReference type="Gene3D" id="3.30.160.20">
    <property type="match status" value="1"/>
</dbReference>
<dbReference type="EMBL" id="EAAA01000660">
    <property type="status" value="NOT_ANNOTATED_CDS"/>
    <property type="molecule type" value="Genomic_DNA"/>
</dbReference>
<dbReference type="GO" id="GO:0005762">
    <property type="term" value="C:mitochondrial large ribosomal subunit"/>
    <property type="evidence" value="ECO:0000318"/>
    <property type="project" value="GO_Central"/>
</dbReference>
<dbReference type="PANTHER" id="PTHR11075:SF54">
    <property type="entry name" value="LARGE RIBOSOMAL SUBUNIT PROTEIN ML62"/>
    <property type="match status" value="1"/>
</dbReference>
<dbReference type="GeneID" id="100176514"/>
<dbReference type="GO" id="GO:0016150">
    <property type="term" value="F:translation release factor activity, codon nonspecific"/>
    <property type="evidence" value="ECO:0000318"/>
    <property type="project" value="GO_Central"/>
</dbReference>
<reference evidence="8" key="1">
    <citation type="journal article" date="2002" name="Science">
        <title>The draft genome of Ciona intestinalis: insights into chordate and vertebrate origins.</title>
        <authorList>
            <person name="Dehal P."/>
            <person name="Satou Y."/>
            <person name="Campbell R.K."/>
            <person name="Chapman J."/>
            <person name="Degnan B."/>
            <person name="De Tomaso A."/>
            <person name="Davidson B."/>
            <person name="Di Gregorio A."/>
            <person name="Gelpke M."/>
            <person name="Goodstein D.M."/>
            <person name="Harafuji N."/>
            <person name="Hastings K.E."/>
            <person name="Ho I."/>
            <person name="Hotta K."/>
            <person name="Huang W."/>
            <person name="Kawashima T."/>
            <person name="Lemaire P."/>
            <person name="Martinez D."/>
            <person name="Meinertzhagen I.A."/>
            <person name="Necula S."/>
            <person name="Nonaka M."/>
            <person name="Putnam N."/>
            <person name="Rash S."/>
            <person name="Saiga H."/>
            <person name="Satake M."/>
            <person name="Terry A."/>
            <person name="Yamada L."/>
            <person name="Wang H.G."/>
            <person name="Awazu S."/>
            <person name="Azumi K."/>
            <person name="Boore J."/>
            <person name="Branno M."/>
            <person name="Chin-Bow S."/>
            <person name="DeSantis R."/>
            <person name="Doyle S."/>
            <person name="Francino P."/>
            <person name="Keys D.N."/>
            <person name="Haga S."/>
            <person name="Hayashi H."/>
            <person name="Hino K."/>
            <person name="Imai K.S."/>
            <person name="Inaba K."/>
            <person name="Kano S."/>
            <person name="Kobayashi K."/>
            <person name="Kobayashi M."/>
            <person name="Lee B.I."/>
            <person name="Makabe K.W."/>
            <person name="Manohar C."/>
            <person name="Matassi G."/>
            <person name="Medina M."/>
            <person name="Mochizuki Y."/>
            <person name="Mount S."/>
            <person name="Morishita T."/>
            <person name="Miura S."/>
            <person name="Nakayama A."/>
            <person name="Nishizaka S."/>
            <person name="Nomoto H."/>
            <person name="Ohta F."/>
            <person name="Oishi K."/>
            <person name="Rigoutsos I."/>
            <person name="Sano M."/>
            <person name="Sasaki A."/>
            <person name="Sasakura Y."/>
            <person name="Shoguchi E."/>
            <person name="Shin-i T."/>
            <person name="Spagnuolo A."/>
            <person name="Stainier D."/>
            <person name="Suzuki M.M."/>
            <person name="Tassy O."/>
            <person name="Takatori N."/>
            <person name="Tokuoka M."/>
            <person name="Yagi K."/>
            <person name="Yoshizaki F."/>
            <person name="Wada S."/>
            <person name="Zhang C."/>
            <person name="Hyatt P.D."/>
            <person name="Larimer F."/>
            <person name="Detter C."/>
            <person name="Doggett N."/>
            <person name="Glavina T."/>
            <person name="Hawkins T."/>
            <person name="Richardson P."/>
            <person name="Lucas S."/>
            <person name="Kohara Y."/>
            <person name="Levine M."/>
            <person name="Satoh N."/>
            <person name="Rokhsar D.S."/>
        </authorList>
    </citation>
    <scope>NUCLEOTIDE SEQUENCE [LARGE SCALE GENOMIC DNA]</scope>
</reference>
<dbReference type="SUPFAM" id="SSF110916">
    <property type="entry name" value="Peptidyl-tRNA hydrolase domain-like"/>
    <property type="match status" value="1"/>
</dbReference>
<evidence type="ECO:0000313" key="8">
    <source>
        <dbReference type="Proteomes" id="UP000008144"/>
    </source>
</evidence>
<evidence type="ECO:0000256" key="3">
    <source>
        <dbReference type="ARBA" id="ARBA00039441"/>
    </source>
</evidence>
<feature type="domain" description="Prokaryotic-type class I peptide chain release factors" evidence="6">
    <location>
        <begin position="67"/>
        <end position="194"/>
    </location>
</feature>
<evidence type="ECO:0000256" key="5">
    <source>
        <dbReference type="SAM" id="MobiDB-lite"/>
    </source>
</evidence>
<dbReference type="GeneTree" id="ENSGT00390000013268"/>
<dbReference type="GO" id="GO:0070126">
    <property type="term" value="P:mitochondrial translational termination"/>
    <property type="evidence" value="ECO:0000318"/>
    <property type="project" value="GO_Central"/>
</dbReference>
<reference evidence="7" key="4">
    <citation type="submission" date="2025-09" db="UniProtKB">
        <authorList>
            <consortium name="Ensembl"/>
        </authorList>
    </citation>
    <scope>IDENTIFICATION</scope>
</reference>
<evidence type="ECO:0000256" key="1">
    <source>
        <dbReference type="ARBA" id="ARBA00013260"/>
    </source>
</evidence>
<feature type="compositionally biased region" description="Basic residues" evidence="5">
    <location>
        <begin position="177"/>
        <end position="188"/>
    </location>
</feature>
<proteinExistence type="inferred from homology"/>